<evidence type="ECO:0000313" key="4">
    <source>
        <dbReference type="Proteomes" id="UP001634394"/>
    </source>
</evidence>
<dbReference type="Pfam" id="PF02752">
    <property type="entry name" value="Arrestin_C"/>
    <property type="match status" value="1"/>
</dbReference>
<organism evidence="3 4">
    <name type="scientific">Sinanodonta woodiana</name>
    <name type="common">Chinese pond mussel</name>
    <name type="synonym">Anodonta woodiana</name>
    <dbReference type="NCBI Taxonomy" id="1069815"/>
    <lineage>
        <taxon>Eukaryota</taxon>
        <taxon>Metazoa</taxon>
        <taxon>Spiralia</taxon>
        <taxon>Lophotrochozoa</taxon>
        <taxon>Mollusca</taxon>
        <taxon>Bivalvia</taxon>
        <taxon>Autobranchia</taxon>
        <taxon>Heteroconchia</taxon>
        <taxon>Palaeoheterodonta</taxon>
        <taxon>Unionida</taxon>
        <taxon>Unionoidea</taxon>
        <taxon>Unionidae</taxon>
        <taxon>Unioninae</taxon>
        <taxon>Sinanodonta</taxon>
    </lineage>
</organism>
<feature type="domain" description="Arrestin C-terminal-like" evidence="2">
    <location>
        <begin position="169"/>
        <end position="306"/>
    </location>
</feature>
<dbReference type="InterPro" id="IPR011022">
    <property type="entry name" value="Arrestin_C-like"/>
</dbReference>
<evidence type="ECO:0000259" key="2">
    <source>
        <dbReference type="SMART" id="SM01017"/>
    </source>
</evidence>
<dbReference type="InterPro" id="IPR014752">
    <property type="entry name" value="Arrestin-like_C"/>
</dbReference>
<comment type="similarity">
    <text evidence="1">Belongs to the arrestin family.</text>
</comment>
<sequence length="391" mass="43971">MKLEQFQIQISNPCEVVTTGQQLNGMVTINLTKPMKMKGIHVNVEGKAKTFWEIHGGKNTTKYRASETYLNHVVTLVQTETGDQLKHPAGNHVYHFSLYIPANAPSSFEGRRGHVRYVCKATIERPWKFDQHVRKAFTVIHDLDLNLLSSYGVPVVLSKEENIENWCCSAGTLGVTLSLKKTGFVPGEPILYDITVENKSNSNINKVQLELRQVVQYTGFCNHIFSSGSPKYHTKEEKFSLLNESLRVPNNETGRINRGSILPSLPPSYLEGCGIISTSYFIVLAVRCGRSLVQMEKEILVGTIPFIRQHQSPRYQSSLPSMEPTAPPPPYDAAPPSYEECVFGRIDIFEEGETNTVGEHDWAPAYPNYNWQIQNVEILTAVLQPPAYTEN</sequence>
<dbReference type="InterPro" id="IPR011021">
    <property type="entry name" value="Arrestin-like_N"/>
</dbReference>
<dbReference type="Pfam" id="PF00339">
    <property type="entry name" value="Arrestin_N"/>
    <property type="match status" value="1"/>
</dbReference>
<dbReference type="SUPFAM" id="SSF81296">
    <property type="entry name" value="E set domains"/>
    <property type="match status" value="2"/>
</dbReference>
<reference evidence="3 4" key="1">
    <citation type="submission" date="2024-11" db="EMBL/GenBank/DDBJ databases">
        <title>Chromosome-level genome assembly of the freshwater bivalve Anodonta woodiana.</title>
        <authorList>
            <person name="Chen X."/>
        </authorList>
    </citation>
    <scope>NUCLEOTIDE SEQUENCE [LARGE SCALE GENOMIC DNA]</scope>
    <source>
        <strain evidence="3">MN2024</strain>
        <tissue evidence="3">Gills</tissue>
    </source>
</reference>
<dbReference type="Proteomes" id="UP001634394">
    <property type="component" value="Unassembled WGS sequence"/>
</dbReference>
<name>A0ABD3VFF1_SINWO</name>
<protein>
    <recommendedName>
        <fullName evidence="2">Arrestin C-terminal-like domain-containing protein</fullName>
    </recommendedName>
</protein>
<comment type="caution">
    <text evidence="3">The sequence shown here is derived from an EMBL/GenBank/DDBJ whole genome shotgun (WGS) entry which is preliminary data.</text>
</comment>
<dbReference type="InterPro" id="IPR050357">
    <property type="entry name" value="Arrestin_domain-protein"/>
</dbReference>
<proteinExistence type="inferred from homology"/>
<gene>
    <name evidence="3" type="ORF">ACJMK2_009514</name>
</gene>
<dbReference type="AlphaFoldDB" id="A0ABD3VFF1"/>
<evidence type="ECO:0000256" key="1">
    <source>
        <dbReference type="ARBA" id="ARBA00005298"/>
    </source>
</evidence>
<accession>A0ABD3VFF1</accession>
<dbReference type="EMBL" id="JBJQND010000012">
    <property type="protein sequence ID" value="KAL3859288.1"/>
    <property type="molecule type" value="Genomic_DNA"/>
</dbReference>
<keyword evidence="4" id="KW-1185">Reference proteome</keyword>
<dbReference type="PANTHER" id="PTHR11188:SF176">
    <property type="entry name" value="ARRESTIN DOMAIN-CONTAINING PROTEIN 1"/>
    <property type="match status" value="1"/>
</dbReference>
<dbReference type="PANTHER" id="PTHR11188">
    <property type="entry name" value="ARRESTIN DOMAIN CONTAINING PROTEIN"/>
    <property type="match status" value="1"/>
</dbReference>
<dbReference type="EMBL" id="JBJQND010000012">
    <property type="protein sequence ID" value="KAL3859289.1"/>
    <property type="molecule type" value="Genomic_DNA"/>
</dbReference>
<dbReference type="Gene3D" id="2.60.40.640">
    <property type="match status" value="2"/>
</dbReference>
<dbReference type="InterPro" id="IPR014756">
    <property type="entry name" value="Ig_E-set"/>
</dbReference>
<evidence type="ECO:0000313" key="3">
    <source>
        <dbReference type="EMBL" id="KAL3859288.1"/>
    </source>
</evidence>
<dbReference type="SMART" id="SM01017">
    <property type="entry name" value="Arrestin_C"/>
    <property type="match status" value="1"/>
</dbReference>